<protein>
    <recommendedName>
        <fullName evidence="5">1,3-beta-glucanosyltransferase</fullName>
        <ecNumber evidence="5">2.4.1.-</ecNumber>
    </recommendedName>
</protein>
<accession>A0ABR3PFW8</accession>
<feature type="compositionally biased region" description="Polar residues" evidence="6">
    <location>
        <begin position="433"/>
        <end position="445"/>
    </location>
</feature>
<feature type="region of interest" description="Disordered" evidence="6">
    <location>
        <begin position="368"/>
        <end position="390"/>
    </location>
</feature>
<organism evidence="7 8">
    <name type="scientific">Neodothiora populina</name>
    <dbReference type="NCBI Taxonomy" id="2781224"/>
    <lineage>
        <taxon>Eukaryota</taxon>
        <taxon>Fungi</taxon>
        <taxon>Dikarya</taxon>
        <taxon>Ascomycota</taxon>
        <taxon>Pezizomycotina</taxon>
        <taxon>Dothideomycetes</taxon>
        <taxon>Dothideomycetidae</taxon>
        <taxon>Dothideales</taxon>
        <taxon>Dothioraceae</taxon>
        <taxon>Neodothiora</taxon>
    </lineage>
</organism>
<evidence type="ECO:0000256" key="3">
    <source>
        <dbReference type="ARBA" id="ARBA00022729"/>
    </source>
</evidence>
<dbReference type="SUPFAM" id="SSF51445">
    <property type="entry name" value="(Trans)glycosidases"/>
    <property type="match status" value="1"/>
</dbReference>
<gene>
    <name evidence="7" type="ORF">AAFC00_003919</name>
</gene>
<dbReference type="EC" id="2.4.1.-" evidence="5"/>
<comment type="caution">
    <text evidence="7">The sequence shown here is derived from an EMBL/GenBank/DDBJ whole genome shotgun (WGS) entry which is preliminary data.</text>
</comment>
<comment type="function">
    <text evidence="5">Splits internally a 1,3-beta-glucan molecule and transfers the newly generated reducing end (the donor) to the non-reducing end of another 1,3-beta-glucan molecule (the acceptor) forming a 1,3-beta linkage, resulting in the elongation of 1,3-beta-glucan chains in the cell wall.</text>
</comment>
<reference evidence="7 8" key="1">
    <citation type="submission" date="2024-07" db="EMBL/GenBank/DDBJ databases">
        <title>Draft sequence of the Neodothiora populina.</title>
        <authorList>
            <person name="Drown D.D."/>
            <person name="Schuette U.S."/>
            <person name="Buechlein A.B."/>
            <person name="Rusch D.R."/>
            <person name="Winton L.W."/>
            <person name="Adams G.A."/>
        </authorList>
    </citation>
    <scope>NUCLEOTIDE SEQUENCE [LARGE SCALE GENOMIC DNA]</scope>
    <source>
        <strain evidence="7 8">CPC 39397</strain>
    </source>
</reference>
<dbReference type="PANTHER" id="PTHR31468">
    <property type="entry name" value="1,3-BETA-GLUCANOSYLTRANSFERASE GAS1"/>
    <property type="match status" value="1"/>
</dbReference>
<dbReference type="EMBL" id="JBFMKM010000008">
    <property type="protein sequence ID" value="KAL1305019.1"/>
    <property type="molecule type" value="Genomic_DNA"/>
</dbReference>
<feature type="signal peptide" evidence="5">
    <location>
        <begin position="1"/>
        <end position="23"/>
    </location>
</feature>
<dbReference type="Proteomes" id="UP001562354">
    <property type="component" value="Unassembled WGS sequence"/>
</dbReference>
<evidence type="ECO:0000313" key="8">
    <source>
        <dbReference type="Proteomes" id="UP001562354"/>
    </source>
</evidence>
<feature type="chain" id="PRO_5044989053" description="1,3-beta-glucanosyltransferase" evidence="5">
    <location>
        <begin position="24"/>
        <end position="509"/>
    </location>
</feature>
<dbReference type="InterPro" id="IPR017853">
    <property type="entry name" value="GH"/>
</dbReference>
<evidence type="ECO:0000256" key="6">
    <source>
        <dbReference type="SAM" id="MobiDB-lite"/>
    </source>
</evidence>
<keyword evidence="5" id="KW-0336">GPI-anchor</keyword>
<keyword evidence="5" id="KW-0808">Transferase</keyword>
<evidence type="ECO:0000256" key="2">
    <source>
        <dbReference type="ARBA" id="ARBA00007528"/>
    </source>
</evidence>
<keyword evidence="5" id="KW-0472">Membrane</keyword>
<feature type="compositionally biased region" description="Low complexity" evidence="6">
    <location>
        <begin position="451"/>
        <end position="489"/>
    </location>
</feature>
<name>A0ABR3PFW8_9PEZI</name>
<feature type="compositionally biased region" description="Basic and acidic residues" evidence="6">
    <location>
        <begin position="369"/>
        <end position="380"/>
    </location>
</feature>
<dbReference type="GeneID" id="95977619"/>
<keyword evidence="5" id="KW-0449">Lipoprotein</keyword>
<evidence type="ECO:0000256" key="5">
    <source>
        <dbReference type="RuleBase" id="RU361209"/>
    </source>
</evidence>
<dbReference type="PANTHER" id="PTHR31468:SF4">
    <property type="entry name" value="1,3-BETA-GLUCANOSYLTRANSFERASE GAS3-RELATED"/>
    <property type="match status" value="1"/>
</dbReference>
<dbReference type="Pfam" id="PF03198">
    <property type="entry name" value="Glyco_hydro_72"/>
    <property type="match status" value="1"/>
</dbReference>
<keyword evidence="4" id="KW-0325">Glycoprotein</keyword>
<keyword evidence="3 5" id="KW-0732">Signal</keyword>
<evidence type="ECO:0000256" key="4">
    <source>
        <dbReference type="ARBA" id="ARBA00023180"/>
    </source>
</evidence>
<feature type="region of interest" description="Disordered" evidence="6">
    <location>
        <begin position="429"/>
        <end position="489"/>
    </location>
</feature>
<sequence length="509" mass="53966">MSPVSVKSVALAATALFASLGSAVQPLKVTGSNFVTSSSGDKFSMIGVDYQPGGSAGFDGKSDPLSDKDACLRDAIILQRLGANVIRVYNLAPDINHDECASIFNAAGIYMLLDVNSGLYGTYMDRSKPWTTYTTDYLTHIFGVIEAFAPYPNTLGFFAGNEIINEDSDGKAPAYIRAVVRDMKEYIANNIARSVGVGYSAADVATMLTDTWNYLGCELENSTNSKIDFFGLNDYEWCGDSSFTDSGYDKLVEMFEGTNIPVFFSEYGCNNIEPRTFTNVPVMYGPQMTVLSGGLVYEYSEEAENYGLVGINSTDEVTLLPDYVNLEKQFAKIDTASLTKVNKTAEAQAASQCKPALITESAFINNWDLPERPKGGDDLVSKGISSKNPGSLVSVTATTMPATVHSPSSEATGLSLVILEDTDSNLPGLYKNYKSNGKSQPQPSYSPADKSGSGSSNSSSSDSDSDSSSSGSGSNSTSSGGQQSGASSMASVSTGALSIAVFVVSLFFL</sequence>
<evidence type="ECO:0000313" key="7">
    <source>
        <dbReference type="EMBL" id="KAL1305019.1"/>
    </source>
</evidence>
<evidence type="ECO:0000256" key="1">
    <source>
        <dbReference type="ARBA" id="ARBA00004609"/>
    </source>
</evidence>
<dbReference type="InterPro" id="IPR004886">
    <property type="entry name" value="Glucanosyltransferase"/>
</dbReference>
<keyword evidence="8" id="KW-1185">Reference proteome</keyword>
<proteinExistence type="inferred from homology"/>
<comment type="similarity">
    <text evidence="2 5">Belongs to the glycosyl hydrolase 72 family.</text>
</comment>
<dbReference type="Gene3D" id="3.20.20.80">
    <property type="entry name" value="Glycosidases"/>
    <property type="match status" value="1"/>
</dbReference>
<comment type="subcellular location">
    <subcellularLocation>
        <location evidence="1 5">Cell membrane</location>
        <topology evidence="1 5">Lipid-anchor</topology>
        <topology evidence="1 5">GPI-anchor</topology>
    </subcellularLocation>
</comment>
<dbReference type="RefSeq" id="XP_069201293.1">
    <property type="nucleotide sequence ID" value="XM_069343471.1"/>
</dbReference>